<gene>
    <name evidence="1" type="ORF">SAMN05878482_107115</name>
</gene>
<dbReference type="Proteomes" id="UP000185829">
    <property type="component" value="Unassembled WGS sequence"/>
</dbReference>
<proteinExistence type="predicted"/>
<organism evidence="1 2">
    <name type="scientific">Peribacillus simplex</name>
    <dbReference type="NCBI Taxonomy" id="1478"/>
    <lineage>
        <taxon>Bacteria</taxon>
        <taxon>Bacillati</taxon>
        <taxon>Bacillota</taxon>
        <taxon>Bacilli</taxon>
        <taxon>Bacillales</taxon>
        <taxon>Bacillaceae</taxon>
        <taxon>Peribacillus</taxon>
    </lineage>
</organism>
<dbReference type="AlphaFoldDB" id="A0A9X8RCR5"/>
<sequence length="64" mass="7370">MYSMCSPLTFNEITHLLQIMLQTNREIGNSSECIEVPTFHLPSVFLLLDSGFMPIKEHKCKKLN</sequence>
<dbReference type="EMBL" id="FTMX01000007">
    <property type="protein sequence ID" value="SIR92310.1"/>
    <property type="molecule type" value="Genomic_DNA"/>
</dbReference>
<evidence type="ECO:0000313" key="1">
    <source>
        <dbReference type="EMBL" id="SIR92310.1"/>
    </source>
</evidence>
<accession>A0A9X8RCR5</accession>
<comment type="caution">
    <text evidence="1">The sequence shown here is derived from an EMBL/GenBank/DDBJ whole genome shotgun (WGS) entry which is preliminary data.</text>
</comment>
<evidence type="ECO:0000313" key="2">
    <source>
        <dbReference type="Proteomes" id="UP000185829"/>
    </source>
</evidence>
<protein>
    <submittedName>
        <fullName evidence="1">Uncharacterized protein</fullName>
    </submittedName>
</protein>
<reference evidence="1 2" key="1">
    <citation type="submission" date="2017-01" db="EMBL/GenBank/DDBJ databases">
        <authorList>
            <person name="Varghese N."/>
            <person name="Submissions S."/>
        </authorList>
    </citation>
    <scope>NUCLEOTIDE SEQUENCE [LARGE SCALE GENOMIC DNA]</scope>
    <source>
        <strain evidence="1 2">RUG2-6</strain>
    </source>
</reference>
<name>A0A9X8RCR5_9BACI</name>